<evidence type="ECO:0000313" key="2">
    <source>
        <dbReference type="WBParaSite" id="BXY_1043500.1"/>
    </source>
</evidence>
<evidence type="ECO:0000313" key="1">
    <source>
        <dbReference type="Proteomes" id="UP000095284"/>
    </source>
</evidence>
<dbReference type="AlphaFoldDB" id="A0A1I7SBN6"/>
<dbReference type="WBParaSite" id="BXY_1043500.1">
    <property type="protein sequence ID" value="BXY_1043500.1"/>
    <property type="gene ID" value="BXY_1043500"/>
</dbReference>
<protein>
    <submittedName>
        <fullName evidence="2">Uncharacterized protein</fullName>
    </submittedName>
</protein>
<accession>A0A1I7SBN6</accession>
<sequence>MFGSLILTNPFQRLYKQSLDQFEKRDQERNEKLDAKAETLSVAGRELESEIRAIYDNLDLTDKQTCEAVAEAVFMSATVLQKELGISPPPCEDVFKNLHKH</sequence>
<organism evidence="1 2">
    <name type="scientific">Bursaphelenchus xylophilus</name>
    <name type="common">Pinewood nematode worm</name>
    <name type="synonym">Aphelenchoides xylophilus</name>
    <dbReference type="NCBI Taxonomy" id="6326"/>
    <lineage>
        <taxon>Eukaryota</taxon>
        <taxon>Metazoa</taxon>
        <taxon>Ecdysozoa</taxon>
        <taxon>Nematoda</taxon>
        <taxon>Chromadorea</taxon>
        <taxon>Rhabditida</taxon>
        <taxon>Tylenchina</taxon>
        <taxon>Tylenchomorpha</taxon>
        <taxon>Aphelenchoidea</taxon>
        <taxon>Aphelenchoididae</taxon>
        <taxon>Bursaphelenchus</taxon>
    </lineage>
</organism>
<dbReference type="Proteomes" id="UP000095284">
    <property type="component" value="Unplaced"/>
</dbReference>
<reference evidence="2" key="1">
    <citation type="submission" date="2016-11" db="UniProtKB">
        <authorList>
            <consortium name="WormBaseParasite"/>
        </authorList>
    </citation>
    <scope>IDENTIFICATION</scope>
</reference>
<proteinExistence type="predicted"/>
<name>A0A1I7SBN6_BURXY</name>